<dbReference type="EMBL" id="JALLPJ020000934">
    <property type="protein sequence ID" value="KAL3779403.1"/>
    <property type="molecule type" value="Genomic_DNA"/>
</dbReference>
<evidence type="ECO:0000256" key="1">
    <source>
        <dbReference type="SAM" id="MobiDB-lite"/>
    </source>
</evidence>
<gene>
    <name evidence="2" type="ORF">ACHAWO_012367</name>
</gene>
<feature type="region of interest" description="Disordered" evidence="1">
    <location>
        <begin position="419"/>
        <end position="494"/>
    </location>
</feature>
<reference evidence="2 3" key="1">
    <citation type="submission" date="2024-10" db="EMBL/GenBank/DDBJ databases">
        <title>Updated reference genomes for cyclostephanoid diatoms.</title>
        <authorList>
            <person name="Roberts W.R."/>
            <person name="Alverson A.J."/>
        </authorList>
    </citation>
    <scope>NUCLEOTIDE SEQUENCE [LARGE SCALE GENOMIC DNA]</scope>
    <source>
        <strain evidence="2 3">AJA010-31</strain>
    </source>
</reference>
<evidence type="ECO:0000313" key="3">
    <source>
        <dbReference type="Proteomes" id="UP001530400"/>
    </source>
</evidence>
<feature type="compositionally biased region" description="Polar residues" evidence="1">
    <location>
        <begin position="484"/>
        <end position="494"/>
    </location>
</feature>
<evidence type="ECO:0000313" key="2">
    <source>
        <dbReference type="EMBL" id="KAL3779403.1"/>
    </source>
</evidence>
<feature type="compositionally biased region" description="Basic and acidic residues" evidence="1">
    <location>
        <begin position="83"/>
        <end position="95"/>
    </location>
</feature>
<dbReference type="AlphaFoldDB" id="A0ABD3NVH6"/>
<comment type="caution">
    <text evidence="2">The sequence shown here is derived from an EMBL/GenBank/DDBJ whole genome shotgun (WGS) entry which is preliminary data.</text>
</comment>
<sequence>MMMERVKTAPAPEEAAKPSTNNQPVETKPAPASSQERVNDLERRLNDLDSALGNTGGIPSSAVESVGAVKPDESAVEVQQELKPLELKEDVKPVEQHQTVVKPTEQKQRAVGTGKSNPLLQMPPPSLDALEQHSGPAPSAPPESPNDHLAGVIPMPAPIPPPPSFAEFEEQLQRKPPPETQLETDASFDFDVDGIPLSPEERQQMLEEQRRLYENIMKEKEANDIAIARASADAFDSRSPAAAARAEIRNEQMDSMGRDVDPRAADGPKTEGEETINEPRRFVQIGGNQTVALHGQERTKKAIKEGTALLVQCINCQNWMQVTATATLMFCPVCQVVCPVVKQTEVLTKEQAIQLTMDRKLAEKLQAEAYAANDTKKQESGYFARLFGSGETSTSTTTTTQAASGSWWDKLSSIVSYGVEEEPRQRGELGVTRPPGASETSSSMTTYPGQRRPPATVNESNEETRGLLSGTSSSMTTYPGQRHPVSTSPSNASNLHPVTVHGNEANLPAGRVAEQRPLLSCVYDSVSNVASSVFTTEEPDEDGNVYGVDARSLLAVTEREDDEYGEMT</sequence>
<keyword evidence="3" id="KW-1185">Reference proteome</keyword>
<proteinExistence type="predicted"/>
<protein>
    <submittedName>
        <fullName evidence="2">Uncharacterized protein</fullName>
    </submittedName>
</protein>
<feature type="compositionally biased region" description="Basic and acidic residues" evidence="1">
    <location>
        <begin position="37"/>
        <end position="47"/>
    </location>
</feature>
<feature type="compositionally biased region" description="Pro residues" evidence="1">
    <location>
        <begin position="155"/>
        <end position="164"/>
    </location>
</feature>
<feature type="compositionally biased region" description="Polar residues" evidence="1">
    <location>
        <begin position="438"/>
        <end position="448"/>
    </location>
</feature>
<dbReference type="Proteomes" id="UP001530400">
    <property type="component" value="Unassembled WGS sequence"/>
</dbReference>
<organism evidence="2 3">
    <name type="scientific">Cyclotella atomus</name>
    <dbReference type="NCBI Taxonomy" id="382360"/>
    <lineage>
        <taxon>Eukaryota</taxon>
        <taxon>Sar</taxon>
        <taxon>Stramenopiles</taxon>
        <taxon>Ochrophyta</taxon>
        <taxon>Bacillariophyta</taxon>
        <taxon>Coscinodiscophyceae</taxon>
        <taxon>Thalassiosirophycidae</taxon>
        <taxon>Stephanodiscales</taxon>
        <taxon>Stephanodiscaceae</taxon>
        <taxon>Cyclotella</taxon>
    </lineage>
</organism>
<name>A0ABD3NVH6_9STRA</name>
<accession>A0ABD3NVH6</accession>
<feature type="compositionally biased region" description="Low complexity" evidence="1">
    <location>
        <begin position="466"/>
        <end position="477"/>
    </location>
</feature>
<feature type="region of interest" description="Disordered" evidence="1">
    <location>
        <begin position="1"/>
        <end position="197"/>
    </location>
</feature>